<dbReference type="EC" id="3.6.4.-" evidence="11"/>
<keyword evidence="5" id="KW-0347">Helicase</keyword>
<dbReference type="PANTHER" id="PTHR47964:SF1">
    <property type="entry name" value="ATP-DEPENDENT DNA HELICASE HOMOLOG RECG, CHLOROPLASTIC"/>
    <property type="match status" value="1"/>
</dbReference>
<keyword evidence="8" id="KW-0234">DNA repair</keyword>
<dbReference type="InterPro" id="IPR027417">
    <property type="entry name" value="P-loop_NTPase"/>
</dbReference>
<dbReference type="Gene3D" id="3.30.2060.10">
    <property type="entry name" value="Penicillin-binding protein 1b domain"/>
    <property type="match status" value="1"/>
</dbReference>
<dbReference type="SMART" id="SM01058">
    <property type="entry name" value="CarD_TRCF"/>
    <property type="match status" value="1"/>
</dbReference>
<dbReference type="STRING" id="1617426.TR69_WS6001000313"/>
<evidence type="ECO:0000256" key="5">
    <source>
        <dbReference type="ARBA" id="ARBA00022806"/>
    </source>
</evidence>
<feature type="domain" description="Helicase ATP-binding" evidence="9">
    <location>
        <begin position="455"/>
        <end position="614"/>
    </location>
</feature>
<comment type="caution">
    <text evidence="11">The sequence shown here is derived from an EMBL/GenBank/DDBJ whole genome shotgun (WGS) entry which is preliminary data.</text>
</comment>
<evidence type="ECO:0000259" key="9">
    <source>
        <dbReference type="PROSITE" id="PS51192"/>
    </source>
</evidence>
<evidence type="ECO:0000256" key="1">
    <source>
        <dbReference type="ARBA" id="ARBA00022490"/>
    </source>
</evidence>
<dbReference type="InterPro" id="IPR011545">
    <property type="entry name" value="DEAD/DEAH_box_helicase_dom"/>
</dbReference>
<dbReference type="InterPro" id="IPR001650">
    <property type="entry name" value="Helicase_C-like"/>
</dbReference>
<dbReference type="GO" id="GO:0003677">
    <property type="term" value="F:DNA binding"/>
    <property type="evidence" value="ECO:0007669"/>
    <property type="project" value="UniProtKB-KW"/>
</dbReference>
<evidence type="ECO:0000256" key="3">
    <source>
        <dbReference type="ARBA" id="ARBA00022763"/>
    </source>
</evidence>
<dbReference type="GO" id="GO:0016787">
    <property type="term" value="F:hydrolase activity"/>
    <property type="evidence" value="ECO:0007669"/>
    <property type="project" value="UniProtKB-KW"/>
</dbReference>
<dbReference type="Gene3D" id="2.40.10.170">
    <property type="match status" value="1"/>
</dbReference>
<keyword evidence="6" id="KW-0067">ATP-binding</keyword>
<evidence type="ECO:0000256" key="2">
    <source>
        <dbReference type="ARBA" id="ARBA00022741"/>
    </source>
</evidence>
<dbReference type="InterPro" id="IPR014001">
    <property type="entry name" value="Helicase_ATP-bd"/>
</dbReference>
<dbReference type="GO" id="GO:0006281">
    <property type="term" value="P:DNA repair"/>
    <property type="evidence" value="ECO:0007669"/>
    <property type="project" value="UniProtKB-KW"/>
</dbReference>
<dbReference type="InterPro" id="IPR041471">
    <property type="entry name" value="UvrB_inter"/>
</dbReference>
<gene>
    <name evidence="11" type="primary">mfd</name>
    <name evidence="11" type="ORF">TR69_WS6001000313</name>
</gene>
<accession>A0A136M0N4</accession>
<keyword evidence="3" id="KW-0227">DNA damage</keyword>
<protein>
    <submittedName>
        <fullName evidence="11">Transcription-repair-coupling factor</fullName>
        <ecNumber evidence="11">3.6.4.-</ecNumber>
    </submittedName>
</protein>
<dbReference type="EMBL" id="JYNZ01000002">
    <property type="protein sequence ID" value="KXK27436.1"/>
    <property type="molecule type" value="Genomic_DNA"/>
</dbReference>
<feature type="domain" description="Helicase C-terminal" evidence="10">
    <location>
        <begin position="635"/>
        <end position="793"/>
    </location>
</feature>
<dbReference type="PANTHER" id="PTHR47964">
    <property type="entry name" value="ATP-DEPENDENT DNA HELICASE HOMOLOG RECG, CHLOROPLASTIC"/>
    <property type="match status" value="1"/>
</dbReference>
<proteinExistence type="predicted"/>
<evidence type="ECO:0000259" key="10">
    <source>
        <dbReference type="PROSITE" id="PS51194"/>
    </source>
</evidence>
<dbReference type="Proteomes" id="UP000070457">
    <property type="component" value="Unassembled WGS sequence"/>
</dbReference>
<keyword evidence="2" id="KW-0547">Nucleotide-binding</keyword>
<keyword evidence="7" id="KW-0238">DNA-binding</keyword>
<dbReference type="PROSITE" id="PS51194">
    <property type="entry name" value="HELICASE_CTER"/>
    <property type="match status" value="1"/>
</dbReference>
<dbReference type="GO" id="GO:0003678">
    <property type="term" value="F:DNA helicase activity"/>
    <property type="evidence" value="ECO:0007669"/>
    <property type="project" value="TreeGrafter"/>
</dbReference>
<keyword evidence="4 11" id="KW-0378">Hydrolase</keyword>
<dbReference type="AlphaFoldDB" id="A0A136M0N4"/>
<keyword evidence="1" id="KW-0963">Cytoplasm</keyword>
<evidence type="ECO:0000256" key="8">
    <source>
        <dbReference type="ARBA" id="ARBA00023204"/>
    </source>
</evidence>
<dbReference type="Pfam" id="PF00270">
    <property type="entry name" value="DEAD"/>
    <property type="match status" value="1"/>
</dbReference>
<sequence>MKDLIPFSQHPSFQSLLAAVKGHSDEVELIEVSGVPLALHEDLIATVSSEAEAGVMYAERDAHELRNYLETVFILELSGRSLSELVQLLINHEYSQNARVDSIGEFAVIGDILQIWPPGYEHPLRVSYFGEDFESAAFYDEIYGKQLHTAQTVLIGDLRAFESQALMSALSIPLTHQRAAASVVVFGGEALGQEKSRSIEFDFAYPSLYFRRFELLERDIERYARSGFEVCIYTSHEDILPDSLQKFVAGKTEELDAGVLSAQLNLLVLTDRELFGTVFLSRRTRHISSTQARKLLAELEGEIEIGDYVVHEDHGIGVYEGIKQETFEQKISLGFNEFKTNVIYEDYLVISYAQGDELLIPLSQIDKITKYIGPDDEEPRITRLGRTEWATITRKVKESVAAMAKELVEHYARRSLATVDPVPTEISPAMEEFLEAFPYNETEDQKRTEKEVYLDLNKNKPMNRLIVGDVGFGKTEVAMRAAFKVAETGKQVAVLCPTTVLAAQHLKVFSERFKGSGFAVAGLSRFAGSGRSVIEGLEKGTVQIVVGTHRLLSADVKFKNLGLIIIDEEQKFGVRQKEKLKTLEVGVHVLSMSATPIPRTLSMALSSIQEISLIQTPPEGRKSVDTIVARLDYQKIADAILAEVSRGGQVYYVHNRVQTIQSVYDKLQKLLPGVRFVFAHGQMPSARLEQVINDFYAGTYDVLICTTIIENGIDMQNVNTIIIEQAQNFGLGQLYQLRGRVGRGERQAHAYFFYEGEDVAKEDTPEEEIILGEKLLKQKRKHQKYKERLRAILDFQHLGSGFNLASRDLEIRGAGNLLGREQHGNISQIGYGLYMQLLAQEIERLKQLTDYE</sequence>
<name>A0A136M0N4_9BACT</name>
<dbReference type="PROSITE" id="PS51192">
    <property type="entry name" value="HELICASE_ATP_BIND_1"/>
    <property type="match status" value="1"/>
</dbReference>
<dbReference type="InterPro" id="IPR047112">
    <property type="entry name" value="RecG/Mfd"/>
</dbReference>
<evidence type="ECO:0000256" key="7">
    <source>
        <dbReference type="ARBA" id="ARBA00023125"/>
    </source>
</evidence>
<dbReference type="SMART" id="SM00490">
    <property type="entry name" value="HELICc"/>
    <property type="match status" value="1"/>
</dbReference>
<organism evidence="11 12">
    <name type="scientific">candidate division WS6 bacterium OLB20</name>
    <dbReference type="NCBI Taxonomy" id="1617426"/>
    <lineage>
        <taxon>Bacteria</taxon>
        <taxon>Candidatus Dojkabacteria</taxon>
    </lineage>
</organism>
<reference evidence="11 12" key="1">
    <citation type="submission" date="2015-02" db="EMBL/GenBank/DDBJ databases">
        <title>Improved understanding of the partial-nitritation anammox process through 23 genomes representing the majority of the microbial community.</title>
        <authorList>
            <person name="Speth D.R."/>
            <person name="In T Zandt M."/>
            <person name="Guerrero Cruz S."/>
            <person name="Jetten M.S."/>
            <person name="Dutilh B.E."/>
        </authorList>
    </citation>
    <scope>NUCLEOTIDE SEQUENCE [LARGE SCALE GENOMIC DNA]</scope>
    <source>
        <strain evidence="11">OLB20</strain>
    </source>
</reference>
<dbReference type="InterPro" id="IPR036101">
    <property type="entry name" value="CarD-like/TRCF_RID_sf"/>
</dbReference>
<dbReference type="SUPFAM" id="SSF52540">
    <property type="entry name" value="P-loop containing nucleoside triphosphate hydrolases"/>
    <property type="match status" value="2"/>
</dbReference>
<dbReference type="SMART" id="SM00487">
    <property type="entry name" value="DEXDc"/>
    <property type="match status" value="1"/>
</dbReference>
<dbReference type="Pfam" id="PF17757">
    <property type="entry name" value="UvrB_inter"/>
    <property type="match status" value="1"/>
</dbReference>
<dbReference type="Pfam" id="PF00271">
    <property type="entry name" value="Helicase_C"/>
    <property type="match status" value="1"/>
</dbReference>
<evidence type="ECO:0000313" key="11">
    <source>
        <dbReference type="EMBL" id="KXK27436.1"/>
    </source>
</evidence>
<dbReference type="SUPFAM" id="SSF141259">
    <property type="entry name" value="CarD-like"/>
    <property type="match status" value="1"/>
</dbReference>
<dbReference type="InterPro" id="IPR003711">
    <property type="entry name" value="CarD-like/TRCF_RID"/>
</dbReference>
<dbReference type="PATRIC" id="fig|1617426.3.peg.310"/>
<evidence type="ECO:0000313" key="12">
    <source>
        <dbReference type="Proteomes" id="UP000070457"/>
    </source>
</evidence>
<evidence type="ECO:0000256" key="6">
    <source>
        <dbReference type="ARBA" id="ARBA00022840"/>
    </source>
</evidence>
<dbReference type="Gene3D" id="3.40.50.300">
    <property type="entry name" value="P-loop containing nucleotide triphosphate hydrolases"/>
    <property type="match status" value="2"/>
</dbReference>
<dbReference type="GO" id="GO:0005524">
    <property type="term" value="F:ATP binding"/>
    <property type="evidence" value="ECO:0007669"/>
    <property type="project" value="UniProtKB-KW"/>
</dbReference>
<dbReference type="Pfam" id="PF02559">
    <property type="entry name" value="CarD_TRCF_RID"/>
    <property type="match status" value="1"/>
</dbReference>
<evidence type="ECO:0000256" key="4">
    <source>
        <dbReference type="ARBA" id="ARBA00022801"/>
    </source>
</evidence>
<dbReference type="CDD" id="cd17991">
    <property type="entry name" value="DEXHc_TRCF"/>
    <property type="match status" value="1"/>
</dbReference>